<accession>A0ABW2A6W9</accession>
<dbReference type="SUPFAM" id="SSF101960">
    <property type="entry name" value="Stabilizer of iron transporter SufD"/>
    <property type="match status" value="1"/>
</dbReference>
<protein>
    <recommendedName>
        <fullName evidence="3">Fe-S cluster assembly protein SufD</fullName>
    </recommendedName>
</protein>
<sequence length="112" mass="12476">MTERLGECPDWSRLPAAGWPWLQEQRRQAWRLFEAAGLPEPHVEAWKYTRLDDLPARGFMIGRDGVPDEGAQPADTPWAVICCCSGADVTAPGSPGGCRCRRVSSCCRFMRP</sequence>
<dbReference type="EMBL" id="JBHSWE010000001">
    <property type="protein sequence ID" value="MFC6673280.1"/>
    <property type="molecule type" value="Genomic_DNA"/>
</dbReference>
<evidence type="ECO:0000313" key="1">
    <source>
        <dbReference type="EMBL" id="MFC6673280.1"/>
    </source>
</evidence>
<dbReference type="RefSeq" id="WP_379911652.1">
    <property type="nucleotide sequence ID" value="NZ_JBHSWE010000001.1"/>
</dbReference>
<proteinExistence type="predicted"/>
<evidence type="ECO:0008006" key="3">
    <source>
        <dbReference type="Google" id="ProtNLM"/>
    </source>
</evidence>
<evidence type="ECO:0000313" key="2">
    <source>
        <dbReference type="Proteomes" id="UP001596422"/>
    </source>
</evidence>
<keyword evidence="2" id="KW-1185">Reference proteome</keyword>
<dbReference type="Proteomes" id="UP001596422">
    <property type="component" value="Unassembled WGS sequence"/>
</dbReference>
<gene>
    <name evidence="1" type="ORF">ACFQDL_26730</name>
</gene>
<comment type="caution">
    <text evidence="1">The sequence shown here is derived from an EMBL/GenBank/DDBJ whole genome shotgun (WGS) entry which is preliminary data.</text>
</comment>
<reference evidence="2" key="1">
    <citation type="journal article" date="2019" name="Int. J. Syst. Evol. Microbiol.">
        <title>The Global Catalogue of Microorganisms (GCM) 10K type strain sequencing project: providing services to taxonomists for standard genome sequencing and annotation.</title>
        <authorList>
            <consortium name="The Broad Institute Genomics Platform"/>
            <consortium name="The Broad Institute Genome Sequencing Center for Infectious Disease"/>
            <person name="Wu L."/>
            <person name="Ma J."/>
        </authorList>
    </citation>
    <scope>NUCLEOTIDE SEQUENCE [LARGE SCALE GENOMIC DNA]</scope>
    <source>
        <strain evidence="2">NBRC 111756</strain>
    </source>
</reference>
<organism evidence="1 2">
    <name type="scientific">Marinobacterium aestuariivivens</name>
    <dbReference type="NCBI Taxonomy" id="1698799"/>
    <lineage>
        <taxon>Bacteria</taxon>
        <taxon>Pseudomonadati</taxon>
        <taxon>Pseudomonadota</taxon>
        <taxon>Gammaproteobacteria</taxon>
        <taxon>Oceanospirillales</taxon>
        <taxon>Oceanospirillaceae</taxon>
        <taxon>Marinobacterium</taxon>
    </lineage>
</organism>
<name>A0ABW2A6W9_9GAMM</name>
<dbReference type="InterPro" id="IPR037284">
    <property type="entry name" value="SUF_FeS_clus_asmbl_SufBD_sf"/>
</dbReference>